<reference evidence="1" key="1">
    <citation type="submission" date="2022-06" db="EMBL/GenBank/DDBJ databases">
        <title>Fusarium solani species complex genomes reveal bases of compartmentalisation and animal pathogenesis.</title>
        <authorList>
            <person name="Tsai I.J."/>
        </authorList>
    </citation>
    <scope>NUCLEOTIDE SEQUENCE</scope>
    <source>
        <strain evidence="1">Fu6.1</strain>
    </source>
</reference>
<keyword evidence="2" id="KW-1185">Reference proteome</keyword>
<sequence length="624" mass="69411">MTALIANIVSKNKSAKSNATRRPKSPENPSAYEEDENLLVIGIDFGTTHSGIAWATQTDFNSEQINLITSWPGSGREDGKAPTEIYYEDEMLCEFEVDKDTTPITWFKLLLLKEEDLSPELRSSEFLLRARKMARENGKTAIDLIADYLRAIWDHTLESIAKDRGGSVLEAYQFHVVITVPASWKDYARQDMEKATKKAGILDRRAAGKTILTFVPEPEAAALSTLCDPGREPKPGDVYLICDGGGGTGDLITYEITGVDPILMREAVEGIGGLCGGIFIDEAFEARVKNRLGYKWDQLSQSGIKEMLKGDWEISIKPQYKSGNVNKEYVVSIPAEAYRKDNELFNDMTKAPIIKNGRIHFKGSHIQKAFIKPFAKIDGLIEAQILKAKKQGLSLTGIILVGGLGGSPYLYEHLRAQHGPANISILQSTGMRPHTAICRGAVYKGCISGTASSNRECRIPIQVTSTISRASYGMSHAVPFDPKLHLQQDNIWNETAHEWMADNQVTWYLKKGENVSTKDPVSHPFCNMYKTINSFDGTFQVTICQCHEDTPPTRENSTVERWATTKCSVDVPFRDLEDYRNKAGIRVKKLEFHVEMVPSGASIEFAVVVNGKKVGQSQFQTHFS</sequence>
<evidence type="ECO:0000313" key="1">
    <source>
        <dbReference type="EMBL" id="KAI8655140.1"/>
    </source>
</evidence>
<name>A0ACC0QJP0_9HYPO</name>
<comment type="caution">
    <text evidence="1">The sequence shown here is derived from an EMBL/GenBank/DDBJ whole genome shotgun (WGS) entry which is preliminary data.</text>
</comment>
<evidence type="ECO:0000313" key="2">
    <source>
        <dbReference type="Proteomes" id="UP001065298"/>
    </source>
</evidence>
<dbReference type="EMBL" id="CM046512">
    <property type="protein sequence ID" value="KAI8655140.1"/>
    <property type="molecule type" value="Genomic_DNA"/>
</dbReference>
<protein>
    <submittedName>
        <fullName evidence="1">Uncharacterized protein</fullName>
    </submittedName>
</protein>
<proteinExistence type="predicted"/>
<gene>
    <name evidence="1" type="ORF">NCS57_01261900</name>
</gene>
<accession>A0ACC0QJP0</accession>
<organism evidence="1 2">
    <name type="scientific">Fusarium keratoplasticum</name>
    <dbReference type="NCBI Taxonomy" id="1328300"/>
    <lineage>
        <taxon>Eukaryota</taxon>
        <taxon>Fungi</taxon>
        <taxon>Dikarya</taxon>
        <taxon>Ascomycota</taxon>
        <taxon>Pezizomycotina</taxon>
        <taxon>Sordariomycetes</taxon>
        <taxon>Hypocreomycetidae</taxon>
        <taxon>Hypocreales</taxon>
        <taxon>Nectriaceae</taxon>
        <taxon>Fusarium</taxon>
        <taxon>Fusarium solani species complex</taxon>
    </lineage>
</organism>
<dbReference type="Proteomes" id="UP001065298">
    <property type="component" value="Chromosome 10"/>
</dbReference>